<keyword evidence="5 8" id="KW-0812">Transmembrane</keyword>
<evidence type="ECO:0000256" key="2">
    <source>
        <dbReference type="ARBA" id="ARBA00006464"/>
    </source>
</evidence>
<evidence type="ECO:0000256" key="4">
    <source>
        <dbReference type="ARBA" id="ARBA00022679"/>
    </source>
</evidence>
<evidence type="ECO:0000256" key="6">
    <source>
        <dbReference type="ARBA" id="ARBA00022989"/>
    </source>
</evidence>
<protein>
    <submittedName>
        <fullName evidence="10">Galactosyl-1-phosphate transferase</fullName>
    </submittedName>
</protein>
<feature type="domain" description="Bacterial sugar transferase" evidence="9">
    <location>
        <begin position="69"/>
        <end position="259"/>
    </location>
</feature>
<evidence type="ECO:0000256" key="7">
    <source>
        <dbReference type="ARBA" id="ARBA00023136"/>
    </source>
</evidence>
<dbReference type="PANTHER" id="PTHR30576:SF4">
    <property type="entry name" value="UNDECAPRENYL-PHOSPHATE GALACTOSE PHOSPHOTRANSFERASE"/>
    <property type="match status" value="1"/>
</dbReference>
<gene>
    <name evidence="10" type="primary">wcaJ</name>
    <name evidence="10" type="ORF">ATOP_07160</name>
</gene>
<feature type="transmembrane region" description="Helical" evidence="8">
    <location>
        <begin position="71"/>
        <end position="97"/>
    </location>
</feature>
<keyword evidence="11" id="KW-1185">Reference proteome</keyword>
<evidence type="ECO:0000256" key="1">
    <source>
        <dbReference type="ARBA" id="ARBA00004236"/>
    </source>
</evidence>
<evidence type="ECO:0000256" key="8">
    <source>
        <dbReference type="SAM" id="Phobius"/>
    </source>
</evidence>
<sequence>MSENRVDRKLPRTGAAAAALSATWTKEMPANSIQAACDSYAANLMPGTPEFAELSKSLDTRSMGYRFFRRTFDIVFSGVVIAVGVIPCTLLAVAIALDTKGSPIYTQKRAGRFGRPFRIFKFRTMVADADDVEKHLSSEQLAEWRRERKVTNDPRITRLGRLLRKTSVDELPQFINVLIGQISVVGPRPVSFDELDHFGADAALLLSVPGGITGLWQVTTRNNATFESGERQEIELDYVREASPRLDLRCIAGTLGAMFGRRSGR</sequence>
<proteinExistence type="inferred from homology"/>
<evidence type="ECO:0000256" key="3">
    <source>
        <dbReference type="ARBA" id="ARBA00022475"/>
    </source>
</evidence>
<keyword evidence="7 8" id="KW-0472">Membrane</keyword>
<comment type="caution">
    <text evidence="10">The sequence shown here is derived from an EMBL/GenBank/DDBJ whole genome shotgun (WGS) entry which is preliminary data.</text>
</comment>
<keyword evidence="6 8" id="KW-1133">Transmembrane helix</keyword>
<dbReference type="AlphaFoldDB" id="A0AAV5B369"/>
<dbReference type="Pfam" id="PF02397">
    <property type="entry name" value="Bac_transf"/>
    <property type="match status" value="1"/>
</dbReference>
<name>A0AAV5B369_9ACTN</name>
<accession>A0AAV5B369</accession>
<dbReference type="PANTHER" id="PTHR30576">
    <property type="entry name" value="COLANIC BIOSYNTHESIS UDP-GLUCOSE LIPID CARRIER TRANSFERASE"/>
    <property type="match status" value="1"/>
</dbReference>
<dbReference type="Proteomes" id="UP001055025">
    <property type="component" value="Unassembled WGS sequence"/>
</dbReference>
<dbReference type="GO" id="GO:0016780">
    <property type="term" value="F:phosphotransferase activity, for other substituted phosphate groups"/>
    <property type="evidence" value="ECO:0007669"/>
    <property type="project" value="TreeGrafter"/>
</dbReference>
<dbReference type="InterPro" id="IPR003362">
    <property type="entry name" value="Bact_transf"/>
</dbReference>
<reference evidence="10" key="1">
    <citation type="journal article" date="2022" name="Int. J. Syst. Evol. Microbiol.">
        <title>Granulimonas faecalis gen. nov., sp. nov., and Leptogranulimonas caecicola gen. nov., sp. nov., novel lactate-producing Atopobiaceae bacteria isolated from mouse intestines, and an emended description of the family Atopobiaceae.</title>
        <authorList>
            <person name="Morinaga K."/>
            <person name="Kusada H."/>
            <person name="Sakamoto S."/>
            <person name="Murakami T."/>
            <person name="Toyoda A."/>
            <person name="Mori H."/>
            <person name="Meng X.Y."/>
            <person name="Takashino M."/>
            <person name="Murotomi K."/>
            <person name="Tamaki H."/>
        </authorList>
    </citation>
    <scope>NUCLEOTIDE SEQUENCE</scope>
    <source>
        <strain evidence="10">OPF53</strain>
    </source>
</reference>
<dbReference type="EMBL" id="BQKC01000001">
    <property type="protein sequence ID" value="GJM55061.1"/>
    <property type="molecule type" value="Genomic_DNA"/>
</dbReference>
<organism evidence="10 11">
    <name type="scientific">Granulimonas faecalis</name>
    <dbReference type="NCBI Taxonomy" id="2894155"/>
    <lineage>
        <taxon>Bacteria</taxon>
        <taxon>Bacillati</taxon>
        <taxon>Actinomycetota</taxon>
        <taxon>Coriobacteriia</taxon>
        <taxon>Coriobacteriales</taxon>
        <taxon>Kribbibacteriaceae</taxon>
        <taxon>Granulimonas</taxon>
    </lineage>
</organism>
<dbReference type="GO" id="GO:0005886">
    <property type="term" value="C:plasma membrane"/>
    <property type="evidence" value="ECO:0007669"/>
    <property type="project" value="UniProtKB-SubCell"/>
</dbReference>
<comment type="similarity">
    <text evidence="2">Belongs to the bacterial sugar transferase family.</text>
</comment>
<evidence type="ECO:0000313" key="11">
    <source>
        <dbReference type="Proteomes" id="UP001055025"/>
    </source>
</evidence>
<evidence type="ECO:0000256" key="5">
    <source>
        <dbReference type="ARBA" id="ARBA00022692"/>
    </source>
</evidence>
<comment type="subcellular location">
    <subcellularLocation>
        <location evidence="1">Cell membrane</location>
    </subcellularLocation>
</comment>
<evidence type="ECO:0000313" key="10">
    <source>
        <dbReference type="EMBL" id="GJM55061.1"/>
    </source>
</evidence>
<keyword evidence="3" id="KW-1003">Cell membrane</keyword>
<keyword evidence="4 10" id="KW-0808">Transferase</keyword>
<evidence type="ECO:0000259" key="9">
    <source>
        <dbReference type="Pfam" id="PF02397"/>
    </source>
</evidence>